<dbReference type="SUPFAM" id="SSF56672">
    <property type="entry name" value="DNA/RNA polymerases"/>
    <property type="match status" value="1"/>
</dbReference>
<proteinExistence type="predicted"/>
<name>A0A2P5BV56_PARAD</name>
<dbReference type="CDD" id="cd00303">
    <property type="entry name" value="retropepsin_like"/>
    <property type="match status" value="1"/>
</dbReference>
<evidence type="ECO:0008006" key="3">
    <source>
        <dbReference type="Google" id="ProtNLM"/>
    </source>
</evidence>
<feature type="non-terminal residue" evidence="1">
    <location>
        <position position="1"/>
    </location>
</feature>
<accession>A0A2P5BV56</accession>
<keyword evidence="2" id="KW-1185">Reference proteome</keyword>
<dbReference type="PANTHER" id="PTHR24559:SF444">
    <property type="entry name" value="REVERSE TRANSCRIPTASE DOMAIN-CONTAINING PROTEIN"/>
    <property type="match status" value="1"/>
</dbReference>
<evidence type="ECO:0000313" key="2">
    <source>
        <dbReference type="Proteomes" id="UP000237105"/>
    </source>
</evidence>
<comment type="caution">
    <text evidence="1">The sequence shown here is derived from an EMBL/GenBank/DDBJ whole genome shotgun (WGS) entry which is preliminary data.</text>
</comment>
<dbReference type="PANTHER" id="PTHR24559">
    <property type="entry name" value="TRANSPOSON TY3-I GAG-POL POLYPROTEIN"/>
    <property type="match status" value="1"/>
</dbReference>
<dbReference type="InterPro" id="IPR053134">
    <property type="entry name" value="RNA-dir_DNA_polymerase"/>
</dbReference>
<dbReference type="Proteomes" id="UP000237105">
    <property type="component" value="Unassembled WGS sequence"/>
</dbReference>
<protein>
    <recommendedName>
        <fullName evidence="3">Aspartic peptidase domain containing protein</fullName>
    </recommendedName>
</protein>
<dbReference type="AlphaFoldDB" id="A0A2P5BV56"/>
<reference evidence="2" key="1">
    <citation type="submission" date="2016-06" db="EMBL/GenBank/DDBJ databases">
        <title>Parallel loss of symbiosis genes in relatives of nitrogen-fixing non-legume Parasponia.</title>
        <authorList>
            <person name="Van Velzen R."/>
            <person name="Holmer R."/>
            <person name="Bu F."/>
            <person name="Rutten L."/>
            <person name="Van Zeijl A."/>
            <person name="Liu W."/>
            <person name="Santuari L."/>
            <person name="Cao Q."/>
            <person name="Sharma T."/>
            <person name="Shen D."/>
            <person name="Roswanjaya Y."/>
            <person name="Wardhani T."/>
            <person name="Kalhor M.S."/>
            <person name="Jansen J."/>
            <person name="Van den Hoogen J."/>
            <person name="Gungor B."/>
            <person name="Hartog M."/>
            <person name="Hontelez J."/>
            <person name="Verver J."/>
            <person name="Yang W.-C."/>
            <person name="Schijlen E."/>
            <person name="Repin R."/>
            <person name="Schilthuizen M."/>
            <person name="Schranz E."/>
            <person name="Heidstra R."/>
            <person name="Miyata K."/>
            <person name="Fedorova E."/>
            <person name="Kohlen W."/>
            <person name="Bisseling T."/>
            <person name="Smit S."/>
            <person name="Geurts R."/>
        </authorList>
    </citation>
    <scope>NUCLEOTIDE SEQUENCE [LARGE SCALE GENOMIC DNA]</scope>
    <source>
        <strain evidence="2">cv. WU1-14</strain>
    </source>
</reference>
<evidence type="ECO:0000313" key="1">
    <source>
        <dbReference type="EMBL" id="PON52662.1"/>
    </source>
</evidence>
<dbReference type="OrthoDB" id="1194277at2759"/>
<dbReference type="EMBL" id="JXTB01000216">
    <property type="protein sequence ID" value="PON52662.1"/>
    <property type="molecule type" value="Genomic_DNA"/>
</dbReference>
<gene>
    <name evidence="1" type="ORF">PanWU01x14_207720</name>
</gene>
<organism evidence="1 2">
    <name type="scientific">Parasponia andersonii</name>
    <name type="common">Sponia andersonii</name>
    <dbReference type="NCBI Taxonomy" id="3476"/>
    <lineage>
        <taxon>Eukaryota</taxon>
        <taxon>Viridiplantae</taxon>
        <taxon>Streptophyta</taxon>
        <taxon>Embryophyta</taxon>
        <taxon>Tracheophyta</taxon>
        <taxon>Spermatophyta</taxon>
        <taxon>Magnoliopsida</taxon>
        <taxon>eudicotyledons</taxon>
        <taxon>Gunneridae</taxon>
        <taxon>Pentapetalae</taxon>
        <taxon>rosids</taxon>
        <taxon>fabids</taxon>
        <taxon>Rosales</taxon>
        <taxon>Cannabaceae</taxon>
        <taxon>Parasponia</taxon>
    </lineage>
</organism>
<dbReference type="InterPro" id="IPR043502">
    <property type="entry name" value="DNA/RNA_pol_sf"/>
</dbReference>
<dbReference type="Gene3D" id="3.10.10.10">
    <property type="entry name" value="HIV Type 1 Reverse Transcriptase, subunit A, domain 1"/>
    <property type="match status" value="1"/>
</dbReference>
<sequence>TQLWRVLVDNGSAMDILCFDAFKKIGLNESDLKPTATPLYGFTGDSLMPMGMIELMDSVGTYPRVSTIMTQFLVVDCPSAFNAVLGRPTLRELRAVTSIYHLTMKFPTQHGVGEVRENQYDARTCYNNSLKLAAKDATSRTMMVHLPEKASVEAAGKASVEAMSKASVEAVSNASVVAAGKAPVGSADKASVEPSVKASIKTTSEDFDPREIDEEVRTGPIEDLEDLSFDLSSRTLKIGTEVQGPVRASLITFLKSNLDVFAWQHSDMVGIDSRIISHHLNIDLTKKPVRQKRRAMNPERYVALKEEVEKLLEIGFIRESFYPDWLANPVLVKKPNGKWRTCIDFTDLNKACPKDSFPLLRIDQLVDATSGHELLSFMDAYS</sequence>